<evidence type="ECO:0000256" key="2">
    <source>
        <dbReference type="SAM" id="SignalP"/>
    </source>
</evidence>
<dbReference type="InterPro" id="IPR039426">
    <property type="entry name" value="TonB-dep_rcpt-like"/>
</dbReference>
<protein>
    <submittedName>
        <fullName evidence="4">Carboxypeptidase-like regulatory domain-containing protein</fullName>
    </submittedName>
</protein>
<keyword evidence="1" id="KW-0998">Cell outer membrane</keyword>
<dbReference type="InterPro" id="IPR041246">
    <property type="entry name" value="Bact_MG10"/>
</dbReference>
<dbReference type="SUPFAM" id="SSF56935">
    <property type="entry name" value="Porins"/>
    <property type="match status" value="1"/>
</dbReference>
<comment type="subcellular location">
    <subcellularLocation>
        <location evidence="1">Cell outer membrane</location>
        <topology evidence="1">Multi-pass membrane protein</topology>
    </subcellularLocation>
</comment>
<dbReference type="Gene3D" id="1.50.10.20">
    <property type="match status" value="1"/>
</dbReference>
<comment type="similarity">
    <text evidence="1">Belongs to the TonB-dependent receptor family.</text>
</comment>
<evidence type="ECO:0000313" key="5">
    <source>
        <dbReference type="Proteomes" id="UP001207408"/>
    </source>
</evidence>
<dbReference type="GO" id="GO:0009279">
    <property type="term" value="C:cell outer membrane"/>
    <property type="evidence" value="ECO:0007669"/>
    <property type="project" value="UniProtKB-SubCell"/>
</dbReference>
<dbReference type="InterPro" id="IPR008930">
    <property type="entry name" value="Terpenoid_cyclase/PrenylTrfase"/>
</dbReference>
<dbReference type="InterPro" id="IPR001599">
    <property type="entry name" value="Macroglobln_a2"/>
</dbReference>
<dbReference type="PANTHER" id="PTHR40094:SF1">
    <property type="entry name" value="UBIQUITIN DOMAIN-CONTAINING PROTEIN"/>
    <property type="match status" value="1"/>
</dbReference>
<name>A0AAE3MIG5_9BACT</name>
<organism evidence="4 5">
    <name type="scientific">Plebeiibacterium marinum</name>
    <dbReference type="NCBI Taxonomy" id="2992111"/>
    <lineage>
        <taxon>Bacteria</taxon>
        <taxon>Pseudomonadati</taxon>
        <taxon>Bacteroidota</taxon>
        <taxon>Bacteroidia</taxon>
        <taxon>Marinilabiliales</taxon>
        <taxon>Marinilabiliaceae</taxon>
        <taxon>Plebeiibacterium</taxon>
    </lineage>
</organism>
<dbReference type="Proteomes" id="UP001207408">
    <property type="component" value="Unassembled WGS sequence"/>
</dbReference>
<feature type="domain" description="Alpha-2-macroglobulin" evidence="3">
    <location>
        <begin position="1357"/>
        <end position="1446"/>
    </location>
</feature>
<reference evidence="4" key="1">
    <citation type="submission" date="2022-10" db="EMBL/GenBank/DDBJ databases">
        <authorList>
            <person name="Yu W.X."/>
        </authorList>
    </citation>
    <scope>NUCLEOTIDE SEQUENCE</scope>
    <source>
        <strain evidence="4">D04</strain>
    </source>
</reference>
<dbReference type="Gene3D" id="2.170.130.10">
    <property type="entry name" value="TonB-dependent receptor, plug domain"/>
    <property type="match status" value="1"/>
</dbReference>
<dbReference type="Pfam" id="PF13715">
    <property type="entry name" value="CarbopepD_reg_2"/>
    <property type="match status" value="1"/>
</dbReference>
<dbReference type="Gene3D" id="2.60.40.1120">
    <property type="entry name" value="Carboxypeptidase-like, regulatory domain"/>
    <property type="match status" value="1"/>
</dbReference>
<dbReference type="InterPro" id="IPR012910">
    <property type="entry name" value="Plug_dom"/>
</dbReference>
<dbReference type="PANTHER" id="PTHR40094">
    <property type="entry name" value="ALPHA-2-MACROGLOBULIN HOMOLOG"/>
    <property type="match status" value="1"/>
</dbReference>
<keyword evidence="2" id="KW-0732">Signal</keyword>
<keyword evidence="4" id="KW-0378">Hydrolase</keyword>
<keyword evidence="1" id="KW-0812">Transmembrane</keyword>
<dbReference type="GO" id="GO:0004180">
    <property type="term" value="F:carboxypeptidase activity"/>
    <property type="evidence" value="ECO:0007669"/>
    <property type="project" value="UniProtKB-KW"/>
</dbReference>
<dbReference type="SUPFAM" id="SSF48239">
    <property type="entry name" value="Terpenoid cyclases/Protein prenyltransferases"/>
    <property type="match status" value="1"/>
</dbReference>
<dbReference type="Pfam" id="PF00207">
    <property type="entry name" value="A2M"/>
    <property type="match status" value="1"/>
</dbReference>
<dbReference type="Gene3D" id="2.20.130.20">
    <property type="match status" value="1"/>
</dbReference>
<keyword evidence="4" id="KW-0645">Protease</keyword>
<dbReference type="InterPro" id="IPR051802">
    <property type="entry name" value="YfhM-like"/>
</dbReference>
<keyword evidence="1" id="KW-1134">Transmembrane beta strand</keyword>
<sequence length="1982" mass="227016">MHRKILLLATLVLVNVIASKASDLPDSRTSSYYKFIYKLSPQQARTIYKKGITQVDESYFHTLVDSVPNDSVFNKKLSQGNYLLTWADRNELKFELRSYSDIDVMLHNNYADLMLTISDTDGKVINNARVKIEGVPVRYNPNINAYHNSHMNKIGWLEVQYNGFTSYHYLGNSIKKGVRLKKVVYSFPLKYLYIPTQMVVYLPWDIVRTISKGRPYGLLHMVYAPFRDTYKSVFKPGTYGYIFKTERLAKETWDKLFYKDFGGYMVFSKPKYKPNDTVRFKAYIARPNGTPISKQKLTVDINVNGKSVELAQIEPNKRGAYDYEFVLHDSLNLRLDKSYRISLQKYGWNTIISRDFRYEDYELKNIKYKMRVDDANHLRGNPMYVYLKGQDMNGMNVPDGRVKLSVYSKKFFNKLYAATAFLPDTLYTCNKKLDPVGETMVSIPDSVCPPLDFGYEIVAEFLTSDNERIVKKKNVRFFHKKEEIGLKVFNDSIHFYYKELNKEKPLKVRIKSFDKNGNLQQAYSVSLPYALPVNYQTSSYEVEASQMDRHFDMDQYVPGLSVSSQRSSNKTEIKINNPEGIAFNYFIYKRNKEIAKGYAHRLDTVVNVGNYQGCFISLNYQWGGKPYNKSIEIPLYKKQLHVVMHQPQVVYPGQETEITIEVKDYKNKPVKGVDLTAFGLTKKFSYSAPVLDYYGKKHKDRSMFSNYNMMGDKLFGESSNLELDYALWNSRMQLDTISFYQFTRPETGVDIQTIPAKDSITQLAPFVYKKGEIQQIHFIYVDYKLVYSSVSTTYDPFSFECGPGYHKIRLRTSDQDITIDSVWVDACKKTLVSVDPTKAPKGVKVNGVSAKLTNNEQNLIKEKFAKFNIRGNYGFIYLEQNGRKYVVKNSSGNSFYGRRYRNPIVAGPFSRGTVDFICKDDYRTDFDFESSYEYDISPKKIKMKTKDNFWGLSTLVNSGLAPDYGDMLLTGNDIDEMTRELKSNRVQRRIHYYNPYTTHKGKGAIAIEYLPCQRDTLSPVKLENILVFRDDNPLFMRIYPANTTRVHDLKPGSYRLFFSMREGYYFEYKNAVVKSNGLNVIRIEEPEFIQKDEASDRIAQIIKEQFSTTSYSKDKWENRYEAEKEINRTFHQNQLDYSYGRTISGRVVDSMGEPLPGVSIVIKGTAIGTISDMDGNYTLEVPEGKHEITYAFIGFDTIDVPLSYSDEVNVQLEASKLDLDEVVVVGYGTQKKRMLTGAVTTVRSEGMMQGRVSGVPGSNIMIRGVSSSGLQSPLVIVDGVAVNEQLGDISPSLIQDIEFLKAEAATAVYGSRGANGVVIVTTKGGKGIAGLTQLNDVEVPFQMGSMSSIRSNFSDEAFWQPNLVTNGKGMATFTTTFPDDITSWQTFALAMGPDKTSGQTEGEIKSFKPVSAQLMVPRFLTEGDSVNAIGKALNYMEDTISVTTSYEVDSVKKEAWQREIARVQVDTLPLVACAQDTMDVTYSLVRENGYFDGEKRDIPVIPQGIEEAVGEFFTLNTDTLLRIKLPENCTTGMLFLESNPLNIILKETAHLRSYKHLCNEQAASKLITLLNEEKICGYLNKPFNYKDDINKLIQRLEKSTNSNGVWGWWSGLETQYWISSHVVKAFEKARAAGYQVKYSRNQVVYQLVNGFSMAGEGSKLSILETLEMMKVDVDLKSMAEQINDSLFERMDSLKYCMVKQKLKMPVDIAPFVKDKHETLYGNYYWGKESWSLFRGQIPETLMMYQILKSDGNYKEWLPLIRNFFYEKRKSNGWRNTFESALIIDNMLPELLSVSSKKQACKLIVATGSKREEVTEYPYSIKLKNNEELAIEKTGNQVVFAGWHSKYFNAKPHRKDDCFDIKTTFVKDGAVLNTLVAGEKVTLKVDVNVKKKSDYLMLEIPVPSVCSYDSKPGRRYNEAHREYFKDRVFVYYSSLKEGDYTVNIDLVPRYTGRVNLNPAKMEHMYFPIFYGNNELKDVIIKSE</sequence>
<keyword evidence="1" id="KW-0472">Membrane</keyword>
<feature type="chain" id="PRO_5042071134" evidence="2">
    <location>
        <begin position="22"/>
        <end position="1982"/>
    </location>
</feature>
<evidence type="ECO:0000313" key="4">
    <source>
        <dbReference type="EMBL" id="MCW3808051.1"/>
    </source>
</evidence>
<proteinExistence type="inferred from homology"/>
<dbReference type="PROSITE" id="PS52016">
    <property type="entry name" value="TONB_DEPENDENT_REC_3"/>
    <property type="match status" value="1"/>
</dbReference>
<dbReference type="SMART" id="SM01360">
    <property type="entry name" value="A2M"/>
    <property type="match status" value="1"/>
</dbReference>
<dbReference type="GO" id="GO:0004866">
    <property type="term" value="F:endopeptidase inhibitor activity"/>
    <property type="evidence" value="ECO:0007669"/>
    <property type="project" value="InterPro"/>
</dbReference>
<accession>A0AAE3MIG5</accession>
<dbReference type="RefSeq" id="WP_301202595.1">
    <property type="nucleotide sequence ID" value="NZ_JAPDPI010000084.1"/>
</dbReference>
<keyword evidence="5" id="KW-1185">Reference proteome</keyword>
<dbReference type="Pfam" id="PF17973">
    <property type="entry name" value="bMG10"/>
    <property type="match status" value="1"/>
</dbReference>
<dbReference type="Gene3D" id="2.60.40.1930">
    <property type="match status" value="1"/>
</dbReference>
<feature type="signal peptide" evidence="2">
    <location>
        <begin position="1"/>
        <end position="21"/>
    </location>
</feature>
<keyword evidence="1" id="KW-0813">Transport</keyword>
<dbReference type="EMBL" id="JAPDPI010000084">
    <property type="protein sequence ID" value="MCW3808051.1"/>
    <property type="molecule type" value="Genomic_DNA"/>
</dbReference>
<evidence type="ECO:0000256" key="1">
    <source>
        <dbReference type="PROSITE-ProRule" id="PRU01360"/>
    </source>
</evidence>
<evidence type="ECO:0000259" key="3">
    <source>
        <dbReference type="SMART" id="SM01360"/>
    </source>
</evidence>
<dbReference type="InterPro" id="IPR008969">
    <property type="entry name" value="CarboxyPept-like_regulatory"/>
</dbReference>
<dbReference type="SUPFAM" id="SSF49464">
    <property type="entry name" value="Carboxypeptidase regulatory domain-like"/>
    <property type="match status" value="1"/>
</dbReference>
<dbReference type="Pfam" id="PF07715">
    <property type="entry name" value="Plug"/>
    <property type="match status" value="1"/>
</dbReference>
<gene>
    <name evidence="4" type="ORF">OM074_20680</name>
</gene>
<dbReference type="InterPro" id="IPR037066">
    <property type="entry name" value="Plug_dom_sf"/>
</dbReference>
<comment type="caution">
    <text evidence="4">The sequence shown here is derived from an EMBL/GenBank/DDBJ whole genome shotgun (WGS) entry which is preliminary data.</text>
</comment>
<keyword evidence="4" id="KW-0121">Carboxypeptidase</keyword>